<evidence type="ECO:0000313" key="4">
    <source>
        <dbReference type="Proteomes" id="UP000216961"/>
    </source>
</evidence>
<dbReference type="AlphaFoldDB" id="A0A268F9E5"/>
<organism evidence="3 4">
    <name type="scientific">Niallia circulans</name>
    <name type="common">Bacillus circulans</name>
    <dbReference type="NCBI Taxonomy" id="1397"/>
    <lineage>
        <taxon>Bacteria</taxon>
        <taxon>Bacillati</taxon>
        <taxon>Bacillota</taxon>
        <taxon>Bacilli</taxon>
        <taxon>Bacillales</taxon>
        <taxon>Bacillaceae</taxon>
        <taxon>Niallia</taxon>
    </lineage>
</organism>
<proteinExistence type="inferred from homology"/>
<dbReference type="CDD" id="cd06464">
    <property type="entry name" value="ACD_sHsps-like"/>
    <property type="match status" value="1"/>
</dbReference>
<dbReference type="Gene3D" id="2.60.40.790">
    <property type="match status" value="1"/>
</dbReference>
<reference evidence="3 4" key="1">
    <citation type="submission" date="2017-07" db="EMBL/GenBank/DDBJ databases">
        <title>Isolation and whole genome analysis of endospore-forming bacteria from heroin.</title>
        <authorList>
            <person name="Kalinowski J."/>
            <person name="Ahrens B."/>
            <person name="Al-Dilaimi A."/>
            <person name="Winkler A."/>
            <person name="Wibberg D."/>
            <person name="Schleenbecker U."/>
            <person name="Ruckert C."/>
            <person name="Wolfel R."/>
            <person name="Grass G."/>
        </authorList>
    </citation>
    <scope>NUCLEOTIDE SEQUENCE [LARGE SCALE GENOMIC DNA]</scope>
    <source>
        <strain evidence="3 4">7521-2</strain>
    </source>
</reference>
<comment type="similarity">
    <text evidence="1 2">Belongs to the small heat shock protein (HSP20) family.</text>
</comment>
<dbReference type="InterPro" id="IPR008978">
    <property type="entry name" value="HSP20-like_chaperone"/>
</dbReference>
<evidence type="ECO:0000313" key="3">
    <source>
        <dbReference type="EMBL" id="PAD82003.1"/>
    </source>
</evidence>
<dbReference type="KEGG" id="bcir:C2I06_07595"/>
<dbReference type="SUPFAM" id="SSF49764">
    <property type="entry name" value="HSP20-like chaperones"/>
    <property type="match status" value="1"/>
</dbReference>
<dbReference type="PROSITE" id="PS01031">
    <property type="entry name" value="SHSP"/>
    <property type="match status" value="1"/>
</dbReference>
<gene>
    <name evidence="3" type="ORF">CHH57_17060</name>
</gene>
<dbReference type="Pfam" id="PF00011">
    <property type="entry name" value="HSP20"/>
    <property type="match status" value="1"/>
</dbReference>
<dbReference type="InterPro" id="IPR002068">
    <property type="entry name" value="A-crystallin/Hsp20_dom"/>
</dbReference>
<dbReference type="EMBL" id="NPBQ01000101">
    <property type="protein sequence ID" value="PAD82003.1"/>
    <property type="molecule type" value="Genomic_DNA"/>
</dbReference>
<dbReference type="RefSeq" id="WP_095332067.1">
    <property type="nucleotide sequence ID" value="NZ_CP026031.1"/>
</dbReference>
<evidence type="ECO:0000256" key="2">
    <source>
        <dbReference type="RuleBase" id="RU003616"/>
    </source>
</evidence>
<accession>A0A268F9E5</accession>
<name>A0A268F9E5_NIACI</name>
<comment type="caution">
    <text evidence="3">The sequence shown here is derived from an EMBL/GenBank/DDBJ whole genome shotgun (WGS) entry which is preliminary data.</text>
</comment>
<sequence length="145" mass="17392">MSFDNLKKIYQFSENSHKKDYWKDMFEPNEKEWFSHPAASIKNSDAFPACDFYLFHSRYYIDIELPGIDMNQLSIHLNNNQLRIEGHYQTIIPDCAYLSKERQNKHFIKNIKIPAYVKEKEINKKYENGILQLSFPCKEMRKEGM</sequence>
<evidence type="ECO:0000256" key="1">
    <source>
        <dbReference type="PROSITE-ProRule" id="PRU00285"/>
    </source>
</evidence>
<dbReference type="Proteomes" id="UP000216961">
    <property type="component" value="Unassembled WGS sequence"/>
</dbReference>
<protein>
    <submittedName>
        <fullName evidence="3">Uncharacterized protein</fullName>
    </submittedName>
</protein>